<name>A0ABU9RJT3_9BURK</name>
<accession>A0ABU9RJT3</accession>
<dbReference type="RefSeq" id="WP_342945640.1">
    <property type="nucleotide sequence ID" value="NZ_JAYMRV010000001.1"/>
</dbReference>
<evidence type="ECO:0000313" key="1">
    <source>
        <dbReference type="EMBL" id="MEM5419841.1"/>
    </source>
</evidence>
<proteinExistence type="predicted"/>
<dbReference type="Proteomes" id="UP001489897">
    <property type="component" value="Unassembled WGS sequence"/>
</dbReference>
<evidence type="ECO:0000313" key="2">
    <source>
        <dbReference type="Proteomes" id="UP001489897"/>
    </source>
</evidence>
<keyword evidence="2" id="KW-1185">Reference proteome</keyword>
<protein>
    <submittedName>
        <fullName evidence="1">Uncharacterized protein</fullName>
    </submittedName>
</protein>
<gene>
    <name evidence="1" type="ORF">VSR73_01980</name>
</gene>
<organism evidence="1 2">
    <name type="scientific">Paraburkholderia ferrariae</name>
    <dbReference type="NCBI Taxonomy" id="386056"/>
    <lineage>
        <taxon>Bacteria</taxon>
        <taxon>Pseudomonadati</taxon>
        <taxon>Pseudomonadota</taxon>
        <taxon>Betaproteobacteria</taxon>
        <taxon>Burkholderiales</taxon>
        <taxon>Burkholderiaceae</taxon>
        <taxon>Paraburkholderia</taxon>
    </lineage>
</organism>
<dbReference type="EMBL" id="JAYMRV010000001">
    <property type="protein sequence ID" value="MEM5419841.1"/>
    <property type="molecule type" value="Genomic_DNA"/>
</dbReference>
<sequence length="98" mass="11090">MKETVELIDLPRTDLLRIARDYVGRSHVGGKEWADLLSDDEILDAARRILLDAAETVVTKERKPLSKLVMMRAADGSQRLLFDIGGFFFCTPELKGKR</sequence>
<comment type="caution">
    <text evidence="1">The sequence shown here is derived from an EMBL/GenBank/DDBJ whole genome shotgun (WGS) entry which is preliminary data.</text>
</comment>
<reference evidence="1 2" key="1">
    <citation type="submission" date="2024-01" db="EMBL/GenBank/DDBJ databases">
        <title>The diversity of rhizobia nodulating Mimosa spp. in eleven states of Brazil covering several biomes is determined by host plant, location, and edaphic factors.</title>
        <authorList>
            <person name="Rouws L."/>
            <person name="Barauna A."/>
            <person name="Beukes C."/>
            <person name="De Faria S.M."/>
            <person name="Gross E."/>
            <person name="Dos Reis Junior F.B."/>
            <person name="Simon M."/>
            <person name="Maluk M."/>
            <person name="Odee D.W."/>
            <person name="Kenicer G."/>
            <person name="Young J.P.W."/>
            <person name="Reis V.M."/>
            <person name="Zilli J."/>
            <person name="James E.K."/>
        </authorList>
    </citation>
    <scope>NUCLEOTIDE SEQUENCE [LARGE SCALE GENOMIC DNA]</scope>
    <source>
        <strain evidence="1 2">JPY167</strain>
    </source>
</reference>